<organism evidence="2 3">
    <name type="scientific">Toxocara canis</name>
    <name type="common">Canine roundworm</name>
    <dbReference type="NCBI Taxonomy" id="6265"/>
    <lineage>
        <taxon>Eukaryota</taxon>
        <taxon>Metazoa</taxon>
        <taxon>Ecdysozoa</taxon>
        <taxon>Nematoda</taxon>
        <taxon>Chromadorea</taxon>
        <taxon>Rhabditida</taxon>
        <taxon>Spirurina</taxon>
        <taxon>Ascaridomorpha</taxon>
        <taxon>Ascaridoidea</taxon>
        <taxon>Toxocaridae</taxon>
        <taxon>Toxocara</taxon>
    </lineage>
</organism>
<evidence type="ECO:0000313" key="3">
    <source>
        <dbReference type="Proteomes" id="UP000031036"/>
    </source>
</evidence>
<accession>A0A0B2UU71</accession>
<proteinExistence type="predicted"/>
<dbReference type="AlphaFoldDB" id="A0A0B2UU71"/>
<gene>
    <name evidence="2" type="ORF">Tcan_07746</name>
</gene>
<reference evidence="2 3" key="1">
    <citation type="submission" date="2014-11" db="EMBL/GenBank/DDBJ databases">
        <title>Genetic blueprint of the zoonotic pathogen Toxocara canis.</title>
        <authorList>
            <person name="Zhu X.-Q."/>
            <person name="Korhonen P.K."/>
            <person name="Cai H."/>
            <person name="Young N.D."/>
            <person name="Nejsum P."/>
            <person name="von Samson-Himmelstjerna G."/>
            <person name="Boag P.R."/>
            <person name="Tan P."/>
            <person name="Li Q."/>
            <person name="Min J."/>
            <person name="Yang Y."/>
            <person name="Wang X."/>
            <person name="Fang X."/>
            <person name="Hall R.S."/>
            <person name="Hofmann A."/>
            <person name="Sternberg P.W."/>
            <person name="Jex A.R."/>
            <person name="Gasser R.B."/>
        </authorList>
    </citation>
    <scope>NUCLEOTIDE SEQUENCE [LARGE SCALE GENOMIC DNA]</scope>
    <source>
        <strain evidence="2">PN_DK_2014</strain>
    </source>
</reference>
<name>A0A0B2UU71_TOXCA</name>
<keyword evidence="3" id="KW-1185">Reference proteome</keyword>
<comment type="caution">
    <text evidence="2">The sequence shown here is derived from an EMBL/GenBank/DDBJ whole genome shotgun (WGS) entry which is preliminary data.</text>
</comment>
<sequence>MDVDLYWDVFYKEITESYVSRLEEDELRLWTRRRGGVRVRERDLRLRTGGVRELDREALRDLVLERGVRDLERVRERDADLLRRRGDLPPVRERERVDRERRENECDRALRERR</sequence>
<dbReference type="EMBL" id="JPKZ01003185">
    <property type="protein sequence ID" value="KHN72953.1"/>
    <property type="molecule type" value="Genomic_DNA"/>
</dbReference>
<evidence type="ECO:0000256" key="1">
    <source>
        <dbReference type="SAM" id="MobiDB-lite"/>
    </source>
</evidence>
<protein>
    <submittedName>
        <fullName evidence="2">Uncharacterized protein</fullName>
    </submittedName>
</protein>
<feature type="region of interest" description="Disordered" evidence="1">
    <location>
        <begin position="94"/>
        <end position="114"/>
    </location>
</feature>
<dbReference type="Proteomes" id="UP000031036">
    <property type="component" value="Unassembled WGS sequence"/>
</dbReference>
<evidence type="ECO:0000313" key="2">
    <source>
        <dbReference type="EMBL" id="KHN72953.1"/>
    </source>
</evidence>